<evidence type="ECO:0008006" key="7">
    <source>
        <dbReference type="Google" id="ProtNLM"/>
    </source>
</evidence>
<feature type="region of interest" description="Disordered" evidence="1">
    <location>
        <begin position="140"/>
        <end position="292"/>
    </location>
</feature>
<feature type="domain" description="GGDEF" evidence="4">
    <location>
        <begin position="861"/>
        <end position="996"/>
    </location>
</feature>
<gene>
    <name evidence="5" type="ORF">DLM65_02410</name>
</gene>
<organism evidence="5 6">
    <name type="scientific">Candidatus Aeolococcus gillhamiae</name>
    <dbReference type="NCBI Taxonomy" id="3127015"/>
    <lineage>
        <taxon>Bacteria</taxon>
        <taxon>Bacillati</taxon>
        <taxon>Candidatus Dormiibacterota</taxon>
        <taxon>Candidatus Dormibacteria</taxon>
        <taxon>Candidatus Aeolococcales</taxon>
        <taxon>Candidatus Aeolococcaceae</taxon>
        <taxon>Candidatus Aeolococcus</taxon>
    </lineage>
</organism>
<dbReference type="InterPro" id="IPR043128">
    <property type="entry name" value="Rev_trsase/Diguanyl_cyclase"/>
</dbReference>
<dbReference type="Pfam" id="PF00990">
    <property type="entry name" value="GGDEF"/>
    <property type="match status" value="1"/>
</dbReference>
<dbReference type="GO" id="GO:0052621">
    <property type="term" value="F:diguanylate cyclase activity"/>
    <property type="evidence" value="ECO:0007669"/>
    <property type="project" value="TreeGrafter"/>
</dbReference>
<evidence type="ECO:0000259" key="3">
    <source>
        <dbReference type="PROSITE" id="PS50885"/>
    </source>
</evidence>
<dbReference type="SMART" id="SM00304">
    <property type="entry name" value="HAMP"/>
    <property type="match status" value="1"/>
</dbReference>
<proteinExistence type="predicted"/>
<dbReference type="FunFam" id="3.30.70.270:FF:000001">
    <property type="entry name" value="Diguanylate cyclase domain protein"/>
    <property type="match status" value="1"/>
</dbReference>
<dbReference type="InterPro" id="IPR050469">
    <property type="entry name" value="Diguanylate_Cyclase"/>
</dbReference>
<dbReference type="Gene3D" id="6.10.340.10">
    <property type="match status" value="1"/>
</dbReference>
<dbReference type="Gene3D" id="3.30.70.270">
    <property type="match status" value="1"/>
</dbReference>
<dbReference type="SMART" id="SM00267">
    <property type="entry name" value="GGDEF"/>
    <property type="match status" value="1"/>
</dbReference>
<dbReference type="SUPFAM" id="SSF158472">
    <property type="entry name" value="HAMP domain-like"/>
    <property type="match status" value="1"/>
</dbReference>
<feature type="region of interest" description="Disordered" evidence="1">
    <location>
        <begin position="1"/>
        <end position="30"/>
    </location>
</feature>
<dbReference type="InterPro" id="IPR029016">
    <property type="entry name" value="GAF-like_dom_sf"/>
</dbReference>
<dbReference type="SUPFAM" id="SSF55073">
    <property type="entry name" value="Nucleotide cyclase"/>
    <property type="match status" value="1"/>
</dbReference>
<evidence type="ECO:0000313" key="6">
    <source>
        <dbReference type="Proteomes" id="UP000248724"/>
    </source>
</evidence>
<dbReference type="InterPro" id="IPR003018">
    <property type="entry name" value="GAF"/>
</dbReference>
<sequence>MARVVSSTPPGGKTFQIPPWRPSSASGAIDARSTWPSMKWKAARSHPATTSSAGGGSGAPTMIWVIAVSGRMARWLLGSTPRTSASITGISKVSSGISAWSTSPSTKLITTAGMPAGYGSAERYRASIVTDRSQRVAAGGTYDEPEQGHAHLHSRPGPRGEASLATPNPWPSNRSGRRDADACFRLRAPVGGDDRGRRQRGPEADAGLRGEATAVAHPDAGSPPRRGVAGPLPPRRHTSAGCGDAVTAAAADRSPGAATGSPGDLSARRGGGHPGAEPPHPRAGRRPAGAGVIQRRRVVGCPAWTSRRIRRHTADRHRADRAAQAVMRRLRFRRLWTRLNFSVKFAAIIAVAGILMAIIPLTLANNENRNQAAQRATDKAGIVVNLIGGQQRSLASFASGMSQELAAPLTARDTATLRSTLRRYSQVNTPSDIVGASGPLADIAVSAGTPRPASDAVVRALVGSLGSAPLVVAGPDGTPWLIASAGVTGTTENVFIARPIDAAFLRALDGTITTSADPAGIAVVRANRVVSAGSSVVDQQVTLGGNLDSGVVAVLGPDAGAQVVAVGGREAGADAQPLGAGYSILVTTPVSAVTTFWQPTAILLGLIVVAMFFIVLVVQTDLQRPLRRLDRAVAALARDEYDVPVPHIANDEIGRLAASFEAMRRQLRATINGARARAAIASELNSPQPLETALSEVCAQLRASAGADASFILVQGSEMADGFAVTEGTSVEGDVATLLGAEGPIGAAYRHLGPDAVLVGAGAGSAEAQSGLLEFCTAPLRMGRNVLGVLGIARTADGFTNSDASLVASSAEQVALSLERYRFIAMMQRQASTDDLTGLYNHRFLIDYLGQQVALAERLNTPLAILVIDLDHFKRVNDTYGHPVGDAVLSGFAQTLVGSIRRADLAARYGGEEFIVVMSNTAAVDARRVAEKIRGAAEAMLVPIDGGRNNVSVSVSVGGAAYPEDTTTATELLATADAALYDAKHGGRNRVCMAGDRHAMEGPSNVTVIRPRRSAQ</sequence>
<dbReference type="GO" id="GO:0007165">
    <property type="term" value="P:signal transduction"/>
    <property type="evidence" value="ECO:0007669"/>
    <property type="project" value="InterPro"/>
</dbReference>
<keyword evidence="2" id="KW-0472">Membrane</keyword>
<dbReference type="CDD" id="cd01949">
    <property type="entry name" value="GGDEF"/>
    <property type="match status" value="1"/>
</dbReference>
<feature type="compositionally biased region" description="Basic and acidic residues" evidence="1">
    <location>
        <begin position="192"/>
        <end position="208"/>
    </location>
</feature>
<dbReference type="GO" id="GO:0043709">
    <property type="term" value="P:cell adhesion involved in single-species biofilm formation"/>
    <property type="evidence" value="ECO:0007669"/>
    <property type="project" value="TreeGrafter"/>
</dbReference>
<dbReference type="GO" id="GO:1902201">
    <property type="term" value="P:negative regulation of bacterial-type flagellum-dependent cell motility"/>
    <property type="evidence" value="ECO:0007669"/>
    <property type="project" value="TreeGrafter"/>
</dbReference>
<name>A0A2W5ZCT7_9BACT</name>
<keyword evidence="2" id="KW-0812">Transmembrane</keyword>
<dbReference type="InterPro" id="IPR003660">
    <property type="entry name" value="HAMP_dom"/>
</dbReference>
<dbReference type="InterPro" id="IPR000160">
    <property type="entry name" value="GGDEF_dom"/>
</dbReference>
<dbReference type="InterPro" id="IPR029787">
    <property type="entry name" value="Nucleotide_cyclase"/>
</dbReference>
<reference evidence="5 6" key="1">
    <citation type="journal article" date="2017" name="Nature">
        <title>Atmospheric trace gases support primary production in Antarctic desert surface soil.</title>
        <authorList>
            <person name="Ji M."/>
            <person name="Greening C."/>
            <person name="Vanwonterghem I."/>
            <person name="Carere C.R."/>
            <person name="Bay S.K."/>
            <person name="Steen J.A."/>
            <person name="Montgomery K."/>
            <person name="Lines T."/>
            <person name="Beardall J."/>
            <person name="van Dorst J."/>
            <person name="Snape I."/>
            <person name="Stott M.B."/>
            <person name="Hugenholtz P."/>
            <person name="Ferrari B.C."/>
        </authorList>
    </citation>
    <scope>NUCLEOTIDE SEQUENCE [LARGE SCALE GENOMIC DNA]</scope>
    <source>
        <strain evidence="5">RRmetagenome_bin12</strain>
    </source>
</reference>
<comment type="caution">
    <text evidence="5">The sequence shown here is derived from an EMBL/GenBank/DDBJ whole genome shotgun (WGS) entry which is preliminary data.</text>
</comment>
<accession>A0A2W5ZCT7</accession>
<feature type="transmembrane region" description="Helical" evidence="2">
    <location>
        <begin position="596"/>
        <end position="618"/>
    </location>
</feature>
<dbReference type="AlphaFoldDB" id="A0A2W5ZCT7"/>
<feature type="compositionally biased region" description="Low complexity" evidence="1">
    <location>
        <begin position="240"/>
        <end position="252"/>
    </location>
</feature>
<feature type="transmembrane region" description="Helical" evidence="2">
    <location>
        <begin position="341"/>
        <end position="363"/>
    </location>
</feature>
<dbReference type="PANTHER" id="PTHR45138">
    <property type="entry name" value="REGULATORY COMPONENTS OF SENSORY TRANSDUCTION SYSTEM"/>
    <property type="match status" value="1"/>
</dbReference>
<dbReference type="CDD" id="cd06225">
    <property type="entry name" value="HAMP"/>
    <property type="match status" value="1"/>
</dbReference>
<dbReference type="EMBL" id="QHBU01000041">
    <property type="protein sequence ID" value="PZR83240.1"/>
    <property type="molecule type" value="Genomic_DNA"/>
</dbReference>
<feature type="domain" description="HAMP" evidence="3">
    <location>
        <begin position="620"/>
        <end position="672"/>
    </location>
</feature>
<dbReference type="Gene3D" id="3.30.450.40">
    <property type="match status" value="1"/>
</dbReference>
<dbReference type="NCBIfam" id="TIGR00254">
    <property type="entry name" value="GGDEF"/>
    <property type="match status" value="1"/>
</dbReference>
<dbReference type="Pfam" id="PF00672">
    <property type="entry name" value="HAMP"/>
    <property type="match status" value="1"/>
</dbReference>
<dbReference type="SUPFAM" id="SSF55781">
    <property type="entry name" value="GAF domain-like"/>
    <property type="match status" value="1"/>
</dbReference>
<dbReference type="Pfam" id="PF01590">
    <property type="entry name" value="GAF"/>
    <property type="match status" value="1"/>
</dbReference>
<dbReference type="PROSITE" id="PS50887">
    <property type="entry name" value="GGDEF"/>
    <property type="match status" value="1"/>
</dbReference>
<keyword evidence="2" id="KW-1133">Transmembrane helix</keyword>
<evidence type="ECO:0000256" key="1">
    <source>
        <dbReference type="SAM" id="MobiDB-lite"/>
    </source>
</evidence>
<dbReference type="GO" id="GO:0005886">
    <property type="term" value="C:plasma membrane"/>
    <property type="evidence" value="ECO:0007669"/>
    <property type="project" value="TreeGrafter"/>
</dbReference>
<evidence type="ECO:0000259" key="4">
    <source>
        <dbReference type="PROSITE" id="PS50887"/>
    </source>
</evidence>
<evidence type="ECO:0000313" key="5">
    <source>
        <dbReference type="EMBL" id="PZR83240.1"/>
    </source>
</evidence>
<protein>
    <recommendedName>
        <fullName evidence="7">Diguanylate cyclase</fullName>
    </recommendedName>
</protein>
<evidence type="ECO:0000256" key="2">
    <source>
        <dbReference type="SAM" id="Phobius"/>
    </source>
</evidence>
<dbReference type="PROSITE" id="PS50885">
    <property type="entry name" value="HAMP"/>
    <property type="match status" value="1"/>
</dbReference>
<dbReference type="Proteomes" id="UP000248724">
    <property type="component" value="Unassembled WGS sequence"/>
</dbReference>
<dbReference type="PANTHER" id="PTHR45138:SF9">
    <property type="entry name" value="DIGUANYLATE CYCLASE DGCM-RELATED"/>
    <property type="match status" value="1"/>
</dbReference>